<dbReference type="SUPFAM" id="SSF52540">
    <property type="entry name" value="P-loop containing nucleoside triphosphate hydrolases"/>
    <property type="match status" value="1"/>
</dbReference>
<comment type="caution">
    <text evidence="4">The sequence shown here is derived from an EMBL/GenBank/DDBJ whole genome shotgun (WGS) entry which is preliminary data.</text>
</comment>
<dbReference type="PANTHER" id="PTHR43146:SF1">
    <property type="entry name" value="CANCER-RELATED NUCLEOSIDE-TRIPHOSPHATASE"/>
    <property type="match status" value="1"/>
</dbReference>
<dbReference type="InterPro" id="IPR004948">
    <property type="entry name" value="Nuc-triphosphatase_THEP1"/>
</dbReference>
<dbReference type="Gene3D" id="3.40.50.300">
    <property type="entry name" value="P-loop containing nucleotide triphosphate hydrolases"/>
    <property type="match status" value="1"/>
</dbReference>
<keyword evidence="3" id="KW-0067">ATP-binding</keyword>
<dbReference type="AlphaFoldDB" id="A0A645BCW6"/>
<evidence type="ECO:0000256" key="2">
    <source>
        <dbReference type="ARBA" id="ARBA00022801"/>
    </source>
</evidence>
<dbReference type="InterPro" id="IPR027417">
    <property type="entry name" value="P-loop_NTPase"/>
</dbReference>
<evidence type="ECO:0000256" key="1">
    <source>
        <dbReference type="ARBA" id="ARBA00022741"/>
    </source>
</evidence>
<reference evidence="4" key="1">
    <citation type="submission" date="2019-08" db="EMBL/GenBank/DDBJ databases">
        <authorList>
            <person name="Kucharzyk K."/>
            <person name="Murdoch R.W."/>
            <person name="Higgins S."/>
            <person name="Loffler F."/>
        </authorList>
    </citation>
    <scope>NUCLEOTIDE SEQUENCE</scope>
</reference>
<dbReference type="GO" id="GO:0017111">
    <property type="term" value="F:ribonucleoside triphosphate phosphatase activity"/>
    <property type="evidence" value="ECO:0007669"/>
    <property type="project" value="InterPro"/>
</dbReference>
<keyword evidence="1" id="KW-0547">Nucleotide-binding</keyword>
<keyword evidence="2" id="KW-0378">Hydrolase</keyword>
<name>A0A645BCW6_9ZZZZ</name>
<gene>
    <name evidence="4" type="ORF">SDC9_107887</name>
</gene>
<dbReference type="PANTHER" id="PTHR43146">
    <property type="entry name" value="CANCER-RELATED NUCLEOSIDE-TRIPHOSPHATASE"/>
    <property type="match status" value="1"/>
</dbReference>
<proteinExistence type="predicted"/>
<evidence type="ECO:0000256" key="3">
    <source>
        <dbReference type="ARBA" id="ARBA00022840"/>
    </source>
</evidence>
<accession>A0A645BCW6</accession>
<sequence length="179" mass="21016">MKNIFIAGDVRIGKSTVIKKTLDLLKYNYENNFKIGGYKCCRNIIIEKHLTKYEFFLVSLRDLSSYKIIENKIINNIDNVEIFTQNFNLYSEKLNNDMKNCQLIILDEIGCAESNSYEFIDSLNKVFDSDKPVLGVLKKKNCSLINDIKKRDDLLLFEVDENNRDFIYKDIYKIILDIL</sequence>
<dbReference type="Pfam" id="PF03266">
    <property type="entry name" value="NTPase_1"/>
    <property type="match status" value="1"/>
</dbReference>
<evidence type="ECO:0000313" key="4">
    <source>
        <dbReference type="EMBL" id="MPM61033.1"/>
    </source>
</evidence>
<organism evidence="4">
    <name type="scientific">bioreactor metagenome</name>
    <dbReference type="NCBI Taxonomy" id="1076179"/>
    <lineage>
        <taxon>unclassified sequences</taxon>
        <taxon>metagenomes</taxon>
        <taxon>ecological metagenomes</taxon>
    </lineage>
</organism>
<dbReference type="GO" id="GO:0005524">
    <property type="term" value="F:ATP binding"/>
    <property type="evidence" value="ECO:0007669"/>
    <property type="project" value="UniProtKB-KW"/>
</dbReference>
<dbReference type="EMBL" id="VSSQ01018114">
    <property type="protein sequence ID" value="MPM61033.1"/>
    <property type="molecule type" value="Genomic_DNA"/>
</dbReference>
<protein>
    <submittedName>
        <fullName evidence="4">Uncharacterized protein</fullName>
    </submittedName>
</protein>